<evidence type="ECO:0000256" key="9">
    <source>
        <dbReference type="HAMAP-Rule" id="MF_00568"/>
    </source>
</evidence>
<organism evidence="10 11">
    <name type="scientific">Phyllobacterium zundukense</name>
    <dbReference type="NCBI Taxonomy" id="1867719"/>
    <lineage>
        <taxon>Bacteria</taxon>
        <taxon>Pseudomonadati</taxon>
        <taxon>Pseudomonadota</taxon>
        <taxon>Alphaproteobacteria</taxon>
        <taxon>Hyphomicrobiales</taxon>
        <taxon>Phyllobacteriaceae</taxon>
        <taxon>Phyllobacterium</taxon>
    </lineage>
</organism>
<dbReference type="NCBIfam" id="NF006878">
    <property type="entry name" value="PRK09375.1-2"/>
    <property type="match status" value="1"/>
</dbReference>
<name>A0A2N9W3J9_9HYPH</name>
<evidence type="ECO:0000256" key="7">
    <source>
        <dbReference type="ARBA" id="ARBA00023004"/>
    </source>
</evidence>
<dbReference type="RefSeq" id="WP_099999527.1">
    <property type="nucleotide sequence ID" value="NZ_CP017940.1"/>
</dbReference>
<dbReference type="GO" id="GO:0005829">
    <property type="term" value="C:cytosol"/>
    <property type="evidence" value="ECO:0007669"/>
    <property type="project" value="TreeGrafter"/>
</dbReference>
<dbReference type="KEGG" id="pht:BLM14_11585"/>
<keyword evidence="4 9" id="KW-0662">Pyridine nucleotide biosynthesis</keyword>
<evidence type="ECO:0000256" key="4">
    <source>
        <dbReference type="ARBA" id="ARBA00022642"/>
    </source>
</evidence>
<dbReference type="NCBIfam" id="TIGR00550">
    <property type="entry name" value="nadA"/>
    <property type="match status" value="1"/>
</dbReference>
<dbReference type="InterPro" id="IPR003473">
    <property type="entry name" value="NadA"/>
</dbReference>
<dbReference type="Gene3D" id="3.40.50.10800">
    <property type="entry name" value="NadA-like"/>
    <property type="match status" value="3"/>
</dbReference>
<evidence type="ECO:0000256" key="3">
    <source>
        <dbReference type="ARBA" id="ARBA00022485"/>
    </source>
</evidence>
<feature type="binding site" evidence="9">
    <location>
        <position position="101"/>
    </location>
    <ligand>
        <name>iminosuccinate</name>
        <dbReference type="ChEBI" id="CHEBI:77875"/>
    </ligand>
</feature>
<feature type="binding site" evidence="9">
    <location>
        <begin position="257"/>
        <end position="259"/>
    </location>
    <ligand>
        <name>iminosuccinate</name>
        <dbReference type="ChEBI" id="CHEBI:77875"/>
    </ligand>
</feature>
<comment type="caution">
    <text evidence="10">The sequence shown here is derived from an EMBL/GenBank/DDBJ whole genome shotgun (WGS) entry which is preliminary data.</text>
</comment>
<keyword evidence="11" id="KW-1185">Reference proteome</keyword>
<comment type="function">
    <text evidence="9">Catalyzes the condensation of iminoaspartate with dihydroxyacetone phosphate to form quinolinate.</text>
</comment>
<feature type="binding site" evidence="9">
    <location>
        <position position="189"/>
    </location>
    <ligand>
        <name>iminosuccinate</name>
        <dbReference type="ChEBI" id="CHEBI:77875"/>
    </ligand>
</feature>
<evidence type="ECO:0000256" key="8">
    <source>
        <dbReference type="ARBA" id="ARBA00023014"/>
    </source>
</evidence>
<sequence length="361" mass="40072">MTSTRPTSDRIANDRNEGQTAADRFGILEMPDLSYTPEVAAETENLYQRVAHHIPRIEWPVYAPYVAAINRLKKQRNAVILAHNYQTPEIFHCVADIVGDSLQLAKEATKVDADIIVQCGVHFMAETSKLLNPQKTVLIPDMRAGCSLAESITGADVRLLRETYPGVPIVTYVNTSAEVKAESDICCTSANAVQVVESFGVDRVLCIPDEFLAQNVAAQTKVKILTWKGHCEVHERFTADELLAYRAADPDIQIIAHPECPPEVVAIADFTGSTSGMINYVKDHRPAKVLLVTECSMASNIESEVPDVKFIKPCNLCPHMKRITLPNILESLVYMREEIHVDPLVGERARLAVERMVNLKN</sequence>
<feature type="binding site" evidence="9">
    <location>
        <position position="274"/>
    </location>
    <ligand>
        <name>iminosuccinate</name>
        <dbReference type="ChEBI" id="CHEBI:77875"/>
    </ligand>
</feature>
<dbReference type="GO" id="GO:0051539">
    <property type="term" value="F:4 iron, 4 sulfur cluster binding"/>
    <property type="evidence" value="ECO:0007669"/>
    <property type="project" value="UniProtKB-KW"/>
</dbReference>
<dbReference type="GO" id="GO:0046872">
    <property type="term" value="F:metal ion binding"/>
    <property type="evidence" value="ECO:0007669"/>
    <property type="project" value="UniProtKB-KW"/>
</dbReference>
<dbReference type="PANTHER" id="PTHR30573:SF0">
    <property type="entry name" value="QUINOLINATE SYNTHASE, CHLOROPLASTIC"/>
    <property type="match status" value="1"/>
</dbReference>
<keyword evidence="9" id="KW-0963">Cytoplasm</keyword>
<comment type="cofactor">
    <cofactor evidence="9">
        <name>[4Fe-4S] cluster</name>
        <dbReference type="ChEBI" id="CHEBI:49883"/>
    </cofactor>
    <text evidence="9">Binds 1 [4Fe-4S] cluster per subunit.</text>
</comment>
<dbReference type="Pfam" id="PF02445">
    <property type="entry name" value="NadA"/>
    <property type="match status" value="1"/>
</dbReference>
<dbReference type="InterPro" id="IPR023066">
    <property type="entry name" value="Quinolinate_synth_type2"/>
</dbReference>
<evidence type="ECO:0000313" key="10">
    <source>
        <dbReference type="EMBL" id="PIO46317.1"/>
    </source>
</evidence>
<dbReference type="PANTHER" id="PTHR30573">
    <property type="entry name" value="QUINOLINATE SYNTHETASE A"/>
    <property type="match status" value="1"/>
</dbReference>
<dbReference type="InterPro" id="IPR036094">
    <property type="entry name" value="NadA_sf"/>
</dbReference>
<dbReference type="NCBIfam" id="NF006879">
    <property type="entry name" value="PRK09375.1-4"/>
    <property type="match status" value="1"/>
</dbReference>
<comment type="catalytic activity">
    <reaction evidence="9">
        <text>iminosuccinate + dihydroxyacetone phosphate = quinolinate + phosphate + 2 H2O + H(+)</text>
        <dbReference type="Rhea" id="RHEA:25888"/>
        <dbReference type="ChEBI" id="CHEBI:15377"/>
        <dbReference type="ChEBI" id="CHEBI:15378"/>
        <dbReference type="ChEBI" id="CHEBI:29959"/>
        <dbReference type="ChEBI" id="CHEBI:43474"/>
        <dbReference type="ChEBI" id="CHEBI:57642"/>
        <dbReference type="ChEBI" id="CHEBI:77875"/>
        <dbReference type="EC" id="2.5.1.72"/>
    </reaction>
</comment>
<keyword evidence="3 9" id="KW-0004">4Fe-4S</keyword>
<dbReference type="HAMAP" id="MF_00568">
    <property type="entry name" value="NadA_type2"/>
    <property type="match status" value="1"/>
</dbReference>
<comment type="subcellular location">
    <subcellularLocation>
        <location evidence="9">Cytoplasm</location>
    </subcellularLocation>
</comment>
<gene>
    <name evidence="9" type="primary">nadA</name>
    <name evidence="10" type="ORF">B5P45_00470</name>
</gene>
<feature type="binding site" evidence="9">
    <location>
        <position position="146"/>
    </location>
    <ligand>
        <name>[4Fe-4S] cluster</name>
        <dbReference type="ChEBI" id="CHEBI:49883"/>
    </ligand>
</feature>
<comment type="similarity">
    <text evidence="9">Belongs to the quinolinate synthase family. Type 2 subfamily.</text>
</comment>
<dbReference type="OrthoDB" id="9801204at2"/>
<dbReference type="Proteomes" id="UP000232163">
    <property type="component" value="Unassembled WGS sequence"/>
</dbReference>
<dbReference type="AlphaFoldDB" id="A0A2N9W3J9"/>
<reference evidence="10 11" key="1">
    <citation type="journal article" date="2017" name="Int J Environ Stud">
        <title>Does the Miocene-Pliocene relict legume Oxytropis triphylla form nitrogen-fixing nodules with a combination of bacterial strains?</title>
        <authorList>
            <person name="Safronova V."/>
            <person name="Belimov A."/>
            <person name="Sazanova A."/>
            <person name="Kuznetsova I."/>
            <person name="Popova J."/>
            <person name="Andronov E."/>
            <person name="Verkhozina A."/>
            <person name="Tikhonovich I."/>
        </authorList>
    </citation>
    <scope>NUCLEOTIDE SEQUENCE [LARGE SCALE GENOMIC DNA]</scope>
    <source>
        <strain evidence="10 11">Tri-38</strain>
    </source>
</reference>
<dbReference type="GO" id="GO:0034628">
    <property type="term" value="P:'de novo' NAD+ biosynthetic process from L-aspartate"/>
    <property type="evidence" value="ECO:0007669"/>
    <property type="project" value="TreeGrafter"/>
</dbReference>
<evidence type="ECO:0000256" key="6">
    <source>
        <dbReference type="ARBA" id="ARBA00022723"/>
    </source>
</evidence>
<evidence type="ECO:0000256" key="5">
    <source>
        <dbReference type="ARBA" id="ARBA00022679"/>
    </source>
</evidence>
<dbReference type="UniPathway" id="UPA00253">
    <property type="reaction ID" value="UER00327"/>
</dbReference>
<keyword evidence="7 9" id="KW-0408">Iron</keyword>
<evidence type="ECO:0000313" key="11">
    <source>
        <dbReference type="Proteomes" id="UP000232163"/>
    </source>
</evidence>
<dbReference type="EMBL" id="MZMT01000003">
    <property type="protein sequence ID" value="PIO46317.1"/>
    <property type="molecule type" value="Genomic_DNA"/>
</dbReference>
<dbReference type="GO" id="GO:0008987">
    <property type="term" value="F:quinolinate synthetase A activity"/>
    <property type="evidence" value="ECO:0007669"/>
    <property type="project" value="UniProtKB-UniRule"/>
</dbReference>
<dbReference type="EC" id="2.5.1.72" evidence="2 9"/>
<protein>
    <recommendedName>
        <fullName evidence="2 9">Quinolinate synthase</fullName>
        <ecNumber evidence="2 9">2.5.1.72</ecNumber>
    </recommendedName>
</protein>
<feature type="binding site" evidence="9">
    <location>
        <position position="83"/>
    </location>
    <ligand>
        <name>iminosuccinate</name>
        <dbReference type="ChEBI" id="CHEBI:77875"/>
    </ligand>
</feature>
<keyword evidence="5 9" id="KW-0808">Transferase</keyword>
<keyword evidence="8 9" id="KW-0411">Iron-sulfur</keyword>
<comment type="pathway">
    <text evidence="1 9">Cofactor biosynthesis; NAD(+) biosynthesis; quinolinate from iminoaspartate: step 1/1.</text>
</comment>
<feature type="binding site" evidence="9">
    <location>
        <position position="231"/>
    </location>
    <ligand>
        <name>[4Fe-4S] cluster</name>
        <dbReference type="ChEBI" id="CHEBI:49883"/>
    </ligand>
</feature>
<feature type="binding site" evidence="9">
    <location>
        <position position="317"/>
    </location>
    <ligand>
        <name>[4Fe-4S] cluster</name>
        <dbReference type="ChEBI" id="CHEBI:49883"/>
    </ligand>
</feature>
<dbReference type="SUPFAM" id="SSF142754">
    <property type="entry name" value="NadA-like"/>
    <property type="match status" value="1"/>
</dbReference>
<evidence type="ECO:0000256" key="1">
    <source>
        <dbReference type="ARBA" id="ARBA00005065"/>
    </source>
</evidence>
<keyword evidence="6 9" id="KW-0479">Metal-binding</keyword>
<proteinExistence type="inferred from homology"/>
<accession>A0A2N9W3J9</accession>
<feature type="binding site" evidence="9">
    <location>
        <begin position="172"/>
        <end position="174"/>
    </location>
    <ligand>
        <name>iminosuccinate</name>
        <dbReference type="ChEBI" id="CHEBI:77875"/>
    </ligand>
</feature>
<evidence type="ECO:0000256" key="2">
    <source>
        <dbReference type="ARBA" id="ARBA00012669"/>
    </source>
</evidence>